<sequence>MKDIEFQNLPANPITGEIVSTMSEVGRELSELKEFMGQLRSYELSLRAAINSVCLRDDSSLTSYIHCEKGRVKVTYSAPVWDNVQLKKLWDIEDAKKYLRIERIAPNLREIKKLEKETGGDEFLKLKIDILGCKRESTSLPMVVFERERA</sequence>
<reference evidence="1" key="1">
    <citation type="submission" date="2020-05" db="EMBL/GenBank/DDBJ databases">
        <authorList>
            <person name="Chiriac C."/>
            <person name="Salcher M."/>
            <person name="Ghai R."/>
            <person name="Kavagutti S V."/>
        </authorList>
    </citation>
    <scope>NUCLEOTIDE SEQUENCE</scope>
</reference>
<evidence type="ECO:0000313" key="1">
    <source>
        <dbReference type="EMBL" id="CAB4201969.1"/>
    </source>
</evidence>
<accession>A0A6J5S2N9</accession>
<gene>
    <name evidence="1" type="ORF">UFOVP1361_13</name>
</gene>
<name>A0A6J5S2N9_9CAUD</name>
<protein>
    <submittedName>
        <fullName evidence="1">Uncharacterized protein</fullName>
    </submittedName>
</protein>
<organism evidence="1">
    <name type="scientific">uncultured Caudovirales phage</name>
    <dbReference type="NCBI Taxonomy" id="2100421"/>
    <lineage>
        <taxon>Viruses</taxon>
        <taxon>Duplodnaviria</taxon>
        <taxon>Heunggongvirae</taxon>
        <taxon>Uroviricota</taxon>
        <taxon>Caudoviricetes</taxon>
        <taxon>Peduoviridae</taxon>
        <taxon>Maltschvirus</taxon>
        <taxon>Maltschvirus maltsch</taxon>
    </lineage>
</organism>
<dbReference type="EMBL" id="LR797308">
    <property type="protein sequence ID" value="CAB4201969.1"/>
    <property type="molecule type" value="Genomic_DNA"/>
</dbReference>
<proteinExistence type="predicted"/>